<feature type="transmembrane region" description="Helical" evidence="1">
    <location>
        <begin position="246"/>
        <end position="266"/>
    </location>
</feature>
<dbReference type="EMBL" id="JACHEW010000002">
    <property type="protein sequence ID" value="MBB6015380.1"/>
    <property type="molecule type" value="Genomic_DNA"/>
</dbReference>
<feature type="transmembrane region" description="Helical" evidence="1">
    <location>
        <begin position="155"/>
        <end position="176"/>
    </location>
</feature>
<feature type="transmembrane region" description="Helical" evidence="1">
    <location>
        <begin position="108"/>
        <end position="129"/>
    </location>
</feature>
<dbReference type="Proteomes" id="UP000313988">
    <property type="component" value="Unassembled WGS sequence"/>
</dbReference>
<dbReference type="AlphaFoldDB" id="A0A5C4YBF4"/>
<dbReference type="InterPro" id="IPR009597">
    <property type="entry name" value="DUF1206"/>
</dbReference>
<comment type="caution">
    <text evidence="4">The sequence shown here is derived from an EMBL/GenBank/DDBJ whole genome shotgun (WGS) entry which is preliminary data.</text>
</comment>
<keyword evidence="1" id="KW-1133">Transmembrane helix</keyword>
<reference evidence="3 6" key="2">
    <citation type="submission" date="2020-08" db="EMBL/GenBank/DDBJ databases">
        <title>Genomic Encyclopedia of Type Strains, Phase IV (KMG-IV): sequencing the most valuable type-strain genomes for metagenomic binning, comparative biology and taxonomic classification.</title>
        <authorList>
            <person name="Goeker M."/>
        </authorList>
    </citation>
    <scope>NUCLEOTIDE SEQUENCE [LARGE SCALE GENOMIC DNA]</scope>
    <source>
        <strain evidence="3 6">DSM 12027</strain>
    </source>
</reference>
<evidence type="ECO:0000313" key="6">
    <source>
        <dbReference type="Proteomes" id="UP000629870"/>
    </source>
</evidence>
<feature type="transmembrane region" description="Helical" evidence="1">
    <location>
        <begin position="32"/>
        <end position="50"/>
    </location>
</feature>
<organism evidence="4 5">
    <name type="scientific">Deinococcus radiopugnans ATCC 19172</name>
    <dbReference type="NCBI Taxonomy" id="585398"/>
    <lineage>
        <taxon>Bacteria</taxon>
        <taxon>Thermotogati</taxon>
        <taxon>Deinococcota</taxon>
        <taxon>Deinococci</taxon>
        <taxon>Deinococcales</taxon>
        <taxon>Deinococcaceae</taxon>
        <taxon>Deinococcus</taxon>
    </lineage>
</organism>
<dbReference type="Proteomes" id="UP000629870">
    <property type="component" value="Unassembled WGS sequence"/>
</dbReference>
<evidence type="ECO:0000259" key="2">
    <source>
        <dbReference type="Pfam" id="PF06724"/>
    </source>
</evidence>
<evidence type="ECO:0000313" key="5">
    <source>
        <dbReference type="Proteomes" id="UP000313988"/>
    </source>
</evidence>
<proteinExistence type="predicted"/>
<evidence type="ECO:0000313" key="3">
    <source>
        <dbReference type="EMBL" id="MBB6015380.1"/>
    </source>
</evidence>
<feature type="transmembrane region" description="Helical" evidence="1">
    <location>
        <begin position="205"/>
        <end position="226"/>
    </location>
</feature>
<evidence type="ECO:0000256" key="1">
    <source>
        <dbReference type="SAM" id="Phobius"/>
    </source>
</evidence>
<gene>
    <name evidence="4" type="ORF">FHR04_00425</name>
    <name evidence="3" type="ORF">HNQ04_000609</name>
</gene>
<dbReference type="RefSeq" id="WP_139399830.1">
    <property type="nucleotide sequence ID" value="NZ_JACHEW010000002.1"/>
</dbReference>
<name>A0A5C4YBF4_9DEIO</name>
<protein>
    <submittedName>
        <fullName evidence="4">DUF1206 domain-containing protein</fullName>
    </submittedName>
</protein>
<accession>A0A5C4YBF4</accession>
<keyword evidence="1" id="KW-0472">Membrane</keyword>
<keyword evidence="6" id="KW-1185">Reference proteome</keyword>
<feature type="domain" description="DUF1206" evidence="2">
    <location>
        <begin position="25"/>
        <end position="91"/>
    </location>
</feature>
<dbReference type="Pfam" id="PF06724">
    <property type="entry name" value="DUF1206"/>
    <property type="match status" value="3"/>
</dbReference>
<dbReference type="EMBL" id="VDMO01000001">
    <property type="protein sequence ID" value="TNM72931.1"/>
    <property type="molecule type" value="Genomic_DNA"/>
</dbReference>
<dbReference type="OrthoDB" id="5702018at2"/>
<feature type="domain" description="DUF1206" evidence="2">
    <location>
        <begin position="108"/>
        <end position="176"/>
    </location>
</feature>
<sequence length="278" mass="29041">MSDAREKVERASLQVAPGLETLARFGYASKGVVYGTVGALALGLALGAGGSTTDTRGALLRLQDLPGGSVVLWILMVGLVGYALWQLVRAMLDPEHQGTGARGLVKRAGYLISGGAYLVLAVFSARVAAQGSAPRDPNSEAQAAQQVLQLPGGQLLLGLAGVALLAVAAHQLYNAYEARFMKRMALTDVGAQYKGTLKRIGQLGIAARGLLLGLVGVFLLVAAWRSQASVVIGTAEALAWLREQPAGQFLLGAVALGTLCYGVWCLTQALYRRIKVAD</sequence>
<feature type="transmembrane region" description="Helical" evidence="1">
    <location>
        <begin position="70"/>
        <end position="88"/>
    </location>
</feature>
<evidence type="ECO:0000313" key="4">
    <source>
        <dbReference type="EMBL" id="TNM72931.1"/>
    </source>
</evidence>
<feature type="domain" description="DUF1206" evidence="2">
    <location>
        <begin position="203"/>
        <end position="272"/>
    </location>
</feature>
<reference evidence="4 5" key="1">
    <citation type="submission" date="2019-06" db="EMBL/GenBank/DDBJ databases">
        <title>Genome sequence of Deinococcus radiopugnans ATCC 19172.</title>
        <authorList>
            <person name="Maclea K.S."/>
            <person name="Maynard C.R."/>
        </authorList>
    </citation>
    <scope>NUCLEOTIDE SEQUENCE [LARGE SCALE GENOMIC DNA]</scope>
    <source>
        <strain evidence="4 5">ATCC 19172</strain>
    </source>
</reference>
<keyword evidence="1" id="KW-0812">Transmembrane</keyword>